<gene>
    <name evidence="4" type="ORF">TM448A02638_0005</name>
</gene>
<dbReference type="PROSITE" id="PS51194">
    <property type="entry name" value="HELICASE_CTER"/>
    <property type="match status" value="1"/>
</dbReference>
<dbReference type="PROSITE" id="PS51192">
    <property type="entry name" value="HELICASE_ATP_BIND_1"/>
    <property type="match status" value="1"/>
</dbReference>
<dbReference type="SMART" id="SM00487">
    <property type="entry name" value="DEXDc"/>
    <property type="match status" value="1"/>
</dbReference>
<dbReference type="InterPro" id="IPR000330">
    <property type="entry name" value="SNF2_N"/>
</dbReference>
<keyword evidence="4" id="KW-0547">Nucleotide-binding</keyword>
<dbReference type="InterPro" id="IPR014001">
    <property type="entry name" value="Helicase_ATP-bd"/>
</dbReference>
<dbReference type="InterPro" id="IPR038718">
    <property type="entry name" value="SNF2-like_sf"/>
</dbReference>
<dbReference type="InterPro" id="IPR027417">
    <property type="entry name" value="P-loop_NTPase"/>
</dbReference>
<dbReference type="Pfam" id="PF00176">
    <property type="entry name" value="SNF2-rel_dom"/>
    <property type="match status" value="1"/>
</dbReference>
<dbReference type="InterPro" id="IPR001650">
    <property type="entry name" value="Helicase_C-like"/>
</dbReference>
<organism evidence="4">
    <name type="scientific">viral metagenome</name>
    <dbReference type="NCBI Taxonomy" id="1070528"/>
    <lineage>
        <taxon>unclassified sequences</taxon>
        <taxon>metagenomes</taxon>
        <taxon>organismal metagenomes</taxon>
    </lineage>
</organism>
<dbReference type="AlphaFoldDB" id="A0A6H1ZXQ8"/>
<dbReference type="Gene3D" id="3.40.50.300">
    <property type="entry name" value="P-loop containing nucleotide triphosphate hydrolases"/>
    <property type="match status" value="1"/>
</dbReference>
<evidence type="ECO:0000256" key="1">
    <source>
        <dbReference type="ARBA" id="ARBA00022801"/>
    </source>
</evidence>
<keyword evidence="4" id="KW-0347">Helicase</keyword>
<protein>
    <submittedName>
        <fullName evidence="4">Putative helicase</fullName>
    </submittedName>
</protein>
<dbReference type="GO" id="GO:0005524">
    <property type="term" value="F:ATP binding"/>
    <property type="evidence" value="ECO:0007669"/>
    <property type="project" value="InterPro"/>
</dbReference>
<feature type="domain" description="Helicase C-terminal" evidence="3">
    <location>
        <begin position="328"/>
        <end position="492"/>
    </location>
</feature>
<accession>A0A6H1ZXQ8</accession>
<sequence>MTYTPKTTPYPFQDVGSRFLALNPGAGLFDECGLGKSKQVLDAFGMLQAIGEARRMLVVCPASLVRNWCDEIEKHSNFSYVALTQTTGNYRKVDGWAKSQGNANMFAYAAMEMSADITIINYAKIRLSKVRKLLPEFDVIVCDEAHRIKNYRAAQTRAIMNLEPRPRYRWALTGTPLAERPEDVWTIGQWLTGWRIFPRKLQAFKDRYIRSIPVTTRDGRSFPKFLEYQNLEELGGKVAQFSLRRTKSDVLPDLPPKLFTTRRYPMVATQEKAYEAMRKEMVAWLRGLTEEEWQLEAGNAMVQAGRLRQMASNLAHVGGTDAGGKYDGLAELLEDVAPAPQKCVIWSAWRSGVELAWHQIANSFGNSSTLYAHGGLSQTIRQVNVQTWKTVDDCRFLVATPHSLGEGHNLNAASVEVVLDAPWSYLLYTQALDRLHRIGQQNPVTVVNVLATYRDGRDTIDAAVIGKLQAKAEAAATVLGEEPLFGSRKEILEAIS</sequence>
<evidence type="ECO:0000259" key="2">
    <source>
        <dbReference type="PROSITE" id="PS51192"/>
    </source>
</evidence>
<dbReference type="GO" id="GO:0006281">
    <property type="term" value="P:DNA repair"/>
    <property type="evidence" value="ECO:0007669"/>
    <property type="project" value="TreeGrafter"/>
</dbReference>
<dbReference type="PANTHER" id="PTHR45766">
    <property type="entry name" value="DNA ANNEALING HELICASE AND ENDONUCLEASE ZRANB3 FAMILY MEMBER"/>
    <property type="match status" value="1"/>
</dbReference>
<dbReference type="Gene3D" id="3.40.50.10810">
    <property type="entry name" value="Tandem AAA-ATPase domain"/>
    <property type="match status" value="1"/>
</dbReference>
<dbReference type="SMART" id="SM00490">
    <property type="entry name" value="HELICc"/>
    <property type="match status" value="1"/>
</dbReference>
<dbReference type="Pfam" id="PF00271">
    <property type="entry name" value="Helicase_C"/>
    <property type="match status" value="1"/>
</dbReference>
<dbReference type="EMBL" id="MT144333">
    <property type="protein sequence ID" value="QJA52354.1"/>
    <property type="molecule type" value="Genomic_DNA"/>
</dbReference>
<dbReference type="SUPFAM" id="SSF52540">
    <property type="entry name" value="P-loop containing nucleoside triphosphate hydrolases"/>
    <property type="match status" value="2"/>
</dbReference>
<dbReference type="GO" id="GO:0004386">
    <property type="term" value="F:helicase activity"/>
    <property type="evidence" value="ECO:0007669"/>
    <property type="project" value="UniProtKB-KW"/>
</dbReference>
<dbReference type="GO" id="GO:0031297">
    <property type="term" value="P:replication fork processing"/>
    <property type="evidence" value="ECO:0007669"/>
    <property type="project" value="TreeGrafter"/>
</dbReference>
<keyword evidence="4" id="KW-0067">ATP-binding</keyword>
<dbReference type="CDD" id="cd18793">
    <property type="entry name" value="SF2_C_SNF"/>
    <property type="match status" value="1"/>
</dbReference>
<dbReference type="GO" id="GO:0016787">
    <property type="term" value="F:hydrolase activity"/>
    <property type="evidence" value="ECO:0007669"/>
    <property type="project" value="UniProtKB-KW"/>
</dbReference>
<feature type="domain" description="Helicase ATP-binding" evidence="2">
    <location>
        <begin position="17"/>
        <end position="194"/>
    </location>
</feature>
<name>A0A6H1ZXQ8_9ZZZZ</name>
<dbReference type="CDD" id="cd17919">
    <property type="entry name" value="DEXHc_Snf"/>
    <property type="match status" value="1"/>
</dbReference>
<dbReference type="PANTHER" id="PTHR45766:SF6">
    <property type="entry name" value="SWI_SNF-RELATED MATRIX-ASSOCIATED ACTIN-DEPENDENT REGULATOR OF CHROMATIN SUBFAMILY A-LIKE PROTEIN 1"/>
    <property type="match status" value="1"/>
</dbReference>
<reference evidence="4" key="1">
    <citation type="submission" date="2020-03" db="EMBL/GenBank/DDBJ databases">
        <title>The deep terrestrial virosphere.</title>
        <authorList>
            <person name="Holmfeldt K."/>
            <person name="Nilsson E."/>
            <person name="Simone D."/>
            <person name="Lopez-Fernandez M."/>
            <person name="Wu X."/>
            <person name="de Brujin I."/>
            <person name="Lundin D."/>
            <person name="Andersson A."/>
            <person name="Bertilsson S."/>
            <person name="Dopson M."/>
        </authorList>
    </citation>
    <scope>NUCLEOTIDE SEQUENCE</scope>
    <source>
        <strain evidence="4">TM448A02638</strain>
    </source>
</reference>
<keyword evidence="1" id="KW-0378">Hydrolase</keyword>
<evidence type="ECO:0000259" key="3">
    <source>
        <dbReference type="PROSITE" id="PS51194"/>
    </source>
</evidence>
<evidence type="ECO:0000313" key="4">
    <source>
        <dbReference type="EMBL" id="QJA52354.1"/>
    </source>
</evidence>
<proteinExistence type="predicted"/>
<dbReference type="InterPro" id="IPR049730">
    <property type="entry name" value="SNF2/RAD54-like_C"/>
</dbReference>